<feature type="domain" description="Cellobiose dehydrogenase-like cytochrome" evidence="1">
    <location>
        <begin position="4"/>
        <end position="71"/>
    </location>
</feature>
<dbReference type="Gene3D" id="2.60.40.1210">
    <property type="entry name" value="Cellobiose dehydrogenase, cytochrome domain"/>
    <property type="match status" value="2"/>
</dbReference>
<proteinExistence type="predicted"/>
<name>A0A6A5YIU7_9PLEO</name>
<organism evidence="2 3">
    <name type="scientific">Lophiotrema nucula</name>
    <dbReference type="NCBI Taxonomy" id="690887"/>
    <lineage>
        <taxon>Eukaryota</taxon>
        <taxon>Fungi</taxon>
        <taxon>Dikarya</taxon>
        <taxon>Ascomycota</taxon>
        <taxon>Pezizomycotina</taxon>
        <taxon>Dothideomycetes</taxon>
        <taxon>Pleosporomycetidae</taxon>
        <taxon>Pleosporales</taxon>
        <taxon>Lophiotremataceae</taxon>
        <taxon>Lophiotrema</taxon>
    </lineage>
</organism>
<evidence type="ECO:0000313" key="3">
    <source>
        <dbReference type="Proteomes" id="UP000799770"/>
    </source>
</evidence>
<dbReference type="PANTHER" id="PTHR47797:SF5">
    <property type="entry name" value="CELLOBIOSE DEHYDROGENASE CYTOCHROME DOMAIN-CONTAINING PROTEIN"/>
    <property type="match status" value="1"/>
</dbReference>
<feature type="non-terminal residue" evidence="2">
    <location>
        <position position="1"/>
    </location>
</feature>
<protein>
    <recommendedName>
        <fullName evidence="1">Cellobiose dehydrogenase-like cytochrome domain-containing protein</fullName>
    </recommendedName>
</protein>
<keyword evidence="3" id="KW-1185">Reference proteome</keyword>
<dbReference type="AlphaFoldDB" id="A0A6A5YIU7"/>
<reference evidence="2" key="1">
    <citation type="journal article" date="2020" name="Stud. Mycol.">
        <title>101 Dothideomycetes genomes: a test case for predicting lifestyles and emergence of pathogens.</title>
        <authorList>
            <person name="Haridas S."/>
            <person name="Albert R."/>
            <person name="Binder M."/>
            <person name="Bloem J."/>
            <person name="Labutti K."/>
            <person name="Salamov A."/>
            <person name="Andreopoulos B."/>
            <person name="Baker S."/>
            <person name="Barry K."/>
            <person name="Bills G."/>
            <person name="Bluhm B."/>
            <person name="Cannon C."/>
            <person name="Castanera R."/>
            <person name="Culley D."/>
            <person name="Daum C."/>
            <person name="Ezra D."/>
            <person name="Gonzalez J."/>
            <person name="Henrissat B."/>
            <person name="Kuo A."/>
            <person name="Liang C."/>
            <person name="Lipzen A."/>
            <person name="Lutzoni F."/>
            <person name="Magnuson J."/>
            <person name="Mondo S."/>
            <person name="Nolan M."/>
            <person name="Ohm R."/>
            <person name="Pangilinan J."/>
            <person name="Park H.-J."/>
            <person name="Ramirez L."/>
            <person name="Alfaro M."/>
            <person name="Sun H."/>
            <person name="Tritt A."/>
            <person name="Yoshinaga Y."/>
            <person name="Zwiers L.-H."/>
            <person name="Turgeon B."/>
            <person name="Goodwin S."/>
            <person name="Spatafora J."/>
            <person name="Crous P."/>
            <person name="Grigoriev I."/>
        </authorList>
    </citation>
    <scope>NUCLEOTIDE SEQUENCE</scope>
    <source>
        <strain evidence="2">CBS 627.86</strain>
    </source>
</reference>
<dbReference type="InterPro" id="IPR015920">
    <property type="entry name" value="Cellobiose_DH-like_cyt"/>
</dbReference>
<dbReference type="SUPFAM" id="SSF49344">
    <property type="entry name" value="CBD9-like"/>
    <property type="match status" value="1"/>
</dbReference>
<dbReference type="EMBL" id="ML977358">
    <property type="protein sequence ID" value="KAF2106893.1"/>
    <property type="molecule type" value="Genomic_DNA"/>
</dbReference>
<accession>A0A6A5YIU7</accession>
<feature type="non-terminal residue" evidence="2">
    <location>
        <position position="149"/>
    </location>
</feature>
<dbReference type="Proteomes" id="UP000799770">
    <property type="component" value="Unassembled WGS sequence"/>
</dbReference>
<feature type="domain" description="Cellobiose dehydrogenase-like cytochrome" evidence="1">
    <location>
        <begin position="72"/>
        <end position="149"/>
    </location>
</feature>
<dbReference type="PANTHER" id="PTHR47797">
    <property type="entry name" value="DEHYDROGENASE, PUTATIVE (AFU_ORTHOLOGUE AFUA_8G05805)-RELATED"/>
    <property type="match status" value="1"/>
</dbReference>
<dbReference type="CDD" id="cd09630">
    <property type="entry name" value="CDH_like_cytochrome"/>
    <property type="match status" value="1"/>
</dbReference>
<evidence type="ECO:0000313" key="2">
    <source>
        <dbReference type="EMBL" id="KAF2106893.1"/>
    </source>
</evidence>
<sequence>ASKYYDPTSGITYASITHANGVTYRIALPPNSVDSDAILQMVSPNDVAWCGLAWGGHMTQNPLSVSWSTGQGTSANTTHWQVTARCQGCTRWSSADGDTNLDSQPEALFAYACSSVAPDVRTSNTSAFNIHEQYGTWTHDLIIAKNESY</sequence>
<dbReference type="Pfam" id="PF16010">
    <property type="entry name" value="CDH-cyt"/>
    <property type="match status" value="2"/>
</dbReference>
<gene>
    <name evidence="2" type="ORF">BDV96DRAFT_472929</name>
</gene>
<evidence type="ECO:0000259" key="1">
    <source>
        <dbReference type="Pfam" id="PF16010"/>
    </source>
</evidence>
<dbReference type="OrthoDB" id="413885at2759"/>